<evidence type="ECO:0000313" key="7">
    <source>
        <dbReference type="EMBL" id="MDP8188256.1"/>
    </source>
</evidence>
<evidence type="ECO:0000256" key="2">
    <source>
        <dbReference type="ARBA" id="ARBA00006363"/>
    </source>
</evidence>
<dbReference type="NCBIfam" id="NF033563">
    <property type="entry name" value="transpos_IS30"/>
    <property type="match status" value="1"/>
</dbReference>
<dbReference type="SUPFAM" id="SSF53098">
    <property type="entry name" value="Ribonuclease H-like"/>
    <property type="match status" value="1"/>
</dbReference>
<evidence type="ECO:0000256" key="1">
    <source>
        <dbReference type="ARBA" id="ARBA00002190"/>
    </source>
</evidence>
<feature type="domain" description="Integrase catalytic" evidence="6">
    <location>
        <begin position="155"/>
        <end position="301"/>
    </location>
</feature>
<dbReference type="InterPro" id="IPR025246">
    <property type="entry name" value="IS30-like_HTH"/>
</dbReference>
<dbReference type="PROSITE" id="PS01043">
    <property type="entry name" value="TRANSPOSASE_IS30"/>
    <property type="match status" value="1"/>
</dbReference>
<dbReference type="GO" id="GO:0004803">
    <property type="term" value="F:transposase activity"/>
    <property type="evidence" value="ECO:0007669"/>
    <property type="project" value="InterPro"/>
</dbReference>
<evidence type="ECO:0000256" key="3">
    <source>
        <dbReference type="ARBA" id="ARBA00022578"/>
    </source>
</evidence>
<evidence type="ECO:0000256" key="4">
    <source>
        <dbReference type="ARBA" id="ARBA00023125"/>
    </source>
</evidence>
<dbReference type="Gene3D" id="3.30.420.10">
    <property type="entry name" value="Ribonuclease H-like superfamily/Ribonuclease H"/>
    <property type="match status" value="1"/>
</dbReference>
<comment type="function">
    <text evidence="1">Required for the transposition of the insertion element.</text>
</comment>
<dbReference type="PANTHER" id="PTHR10948">
    <property type="entry name" value="TRANSPOSASE"/>
    <property type="match status" value="1"/>
</dbReference>
<dbReference type="EMBL" id="JASAYJ010000051">
    <property type="protein sequence ID" value="MDP8188256.1"/>
    <property type="molecule type" value="Genomic_DNA"/>
</dbReference>
<proteinExistence type="inferred from homology"/>
<keyword evidence="3" id="KW-0815">Transposition</keyword>
<protein>
    <submittedName>
        <fullName evidence="7">IS30 family transposase</fullName>
    </submittedName>
</protein>
<organism evidence="7 8">
    <name type="scientific">Pasteurella atlantica</name>
    <dbReference type="NCBI Taxonomy" id="2827233"/>
    <lineage>
        <taxon>Bacteria</taxon>
        <taxon>Pseudomonadati</taxon>
        <taxon>Pseudomonadota</taxon>
        <taxon>Gammaproteobacteria</taxon>
        <taxon>Pasteurellales</taxon>
        <taxon>Pasteurellaceae</taxon>
        <taxon>Pasteurella</taxon>
    </lineage>
</organism>
<dbReference type="PROSITE" id="PS50994">
    <property type="entry name" value="INTEGRASE"/>
    <property type="match status" value="1"/>
</dbReference>
<dbReference type="SUPFAM" id="SSF46689">
    <property type="entry name" value="Homeodomain-like"/>
    <property type="match status" value="1"/>
</dbReference>
<dbReference type="GO" id="GO:0015074">
    <property type="term" value="P:DNA integration"/>
    <property type="evidence" value="ECO:0007669"/>
    <property type="project" value="InterPro"/>
</dbReference>
<feature type="non-terminal residue" evidence="7">
    <location>
        <position position="301"/>
    </location>
</feature>
<evidence type="ECO:0000313" key="8">
    <source>
        <dbReference type="Proteomes" id="UP001230466"/>
    </source>
</evidence>
<dbReference type="Pfam" id="PF00665">
    <property type="entry name" value="rve"/>
    <property type="match status" value="1"/>
</dbReference>
<dbReference type="InterPro" id="IPR036397">
    <property type="entry name" value="RNaseH_sf"/>
</dbReference>
<name>A0AAW8CSL8_9PAST</name>
<accession>A0AAW8CSL8</accession>
<evidence type="ECO:0000256" key="5">
    <source>
        <dbReference type="ARBA" id="ARBA00023172"/>
    </source>
</evidence>
<comment type="similarity">
    <text evidence="2">Belongs to the transposase IS30 family.</text>
</comment>
<gene>
    <name evidence="7" type="ORF">QJU78_10910</name>
</gene>
<dbReference type="InterPro" id="IPR053392">
    <property type="entry name" value="Transposase_IS30-like"/>
</dbReference>
<dbReference type="GO" id="GO:0006313">
    <property type="term" value="P:DNA transposition"/>
    <property type="evidence" value="ECO:0007669"/>
    <property type="project" value="InterPro"/>
</dbReference>
<dbReference type="InterPro" id="IPR001584">
    <property type="entry name" value="Integrase_cat-core"/>
</dbReference>
<dbReference type="Pfam" id="PF13936">
    <property type="entry name" value="HTH_38"/>
    <property type="match status" value="1"/>
</dbReference>
<dbReference type="InterPro" id="IPR012337">
    <property type="entry name" value="RNaseH-like_sf"/>
</dbReference>
<dbReference type="InterPro" id="IPR051917">
    <property type="entry name" value="Transposase-Integrase"/>
</dbReference>
<dbReference type="InterPro" id="IPR001598">
    <property type="entry name" value="Transposase_IS30_CS"/>
</dbReference>
<keyword evidence="5" id="KW-0233">DNA recombination</keyword>
<dbReference type="GO" id="GO:0005829">
    <property type="term" value="C:cytosol"/>
    <property type="evidence" value="ECO:0007669"/>
    <property type="project" value="TreeGrafter"/>
</dbReference>
<dbReference type="InterPro" id="IPR009057">
    <property type="entry name" value="Homeodomain-like_sf"/>
</dbReference>
<keyword evidence="4" id="KW-0238">DNA-binding</keyword>
<dbReference type="RefSeq" id="WP_211599462.1">
    <property type="nucleotide sequence ID" value="NZ_JAGRQI010000048.1"/>
</dbReference>
<dbReference type="Gene3D" id="1.10.10.60">
    <property type="entry name" value="Homeodomain-like"/>
    <property type="match status" value="1"/>
</dbReference>
<comment type="caution">
    <text evidence="7">The sequence shown here is derived from an EMBL/GenBank/DDBJ whole genome shotgun (WGS) entry which is preliminary data.</text>
</comment>
<dbReference type="Proteomes" id="UP001230466">
    <property type="component" value="Unassembled WGS sequence"/>
</dbReference>
<dbReference type="PANTHER" id="PTHR10948:SF23">
    <property type="entry name" value="TRANSPOSASE INSI FOR INSERTION SEQUENCE ELEMENT IS30A-RELATED"/>
    <property type="match status" value="1"/>
</dbReference>
<sequence length="301" mass="34936">MKHYKHLTQEQRYQISALMKTGISKSEISRIIGVHKATIYRELKRNTGQRGYRPKQANNLAVSRKANNAQTISDFGWAYIEELLSRKYSPEQITGRLRFLGWTNVPSHERIYQYIYADKQAGGKLYQHLRCQKTYRKRGYANQDRRGQIANRIDITERPASVDNRERLGDYEGDTVVGKHHRGVLVTLVDRVSRETKIKCLPNRKAERVKEACIEMLLGENPLSITFDNGKEFAQHEEIAKSLKTTIYFAKPYHSWERGTNENTNGLIRQFLPKSATLDKVTDDEIKAIEDNLNNRPRKVL</sequence>
<evidence type="ECO:0000259" key="6">
    <source>
        <dbReference type="PROSITE" id="PS50994"/>
    </source>
</evidence>
<reference evidence="7" key="1">
    <citation type="journal article" date="2023" name="Front. Microbiol.">
        <title>Phylogeography and host specificity of Pasteurellaceae pathogenic to sea-farmed fish in the north-east Atlantic.</title>
        <authorList>
            <person name="Gulla S."/>
            <person name="Colquhoun D.J."/>
            <person name="Olsen A.B."/>
            <person name="Spilsberg B."/>
            <person name="Lagesen K."/>
            <person name="Aakesson C.P."/>
            <person name="Strom S."/>
            <person name="Manji F."/>
            <person name="Birkbeck T.H."/>
            <person name="Nilsen H.K."/>
        </authorList>
    </citation>
    <scope>NUCLEOTIDE SEQUENCE</scope>
    <source>
        <strain evidence="7">VIB1234</strain>
    </source>
</reference>
<dbReference type="GO" id="GO:0003677">
    <property type="term" value="F:DNA binding"/>
    <property type="evidence" value="ECO:0007669"/>
    <property type="project" value="UniProtKB-KW"/>
</dbReference>
<dbReference type="AlphaFoldDB" id="A0AAW8CSL8"/>